<keyword evidence="1" id="KW-0472">Membrane</keyword>
<evidence type="ECO:0000256" key="1">
    <source>
        <dbReference type="SAM" id="Phobius"/>
    </source>
</evidence>
<dbReference type="AlphaFoldDB" id="A0A5D2CLH8"/>
<keyword evidence="1" id="KW-0812">Transmembrane</keyword>
<organism evidence="3 4">
    <name type="scientific">Gossypium darwinii</name>
    <name type="common">Darwin's cotton</name>
    <name type="synonym">Gossypium barbadense var. darwinii</name>
    <dbReference type="NCBI Taxonomy" id="34276"/>
    <lineage>
        <taxon>Eukaryota</taxon>
        <taxon>Viridiplantae</taxon>
        <taxon>Streptophyta</taxon>
        <taxon>Embryophyta</taxon>
        <taxon>Tracheophyta</taxon>
        <taxon>Spermatophyta</taxon>
        <taxon>Magnoliopsida</taxon>
        <taxon>eudicotyledons</taxon>
        <taxon>Gunneridae</taxon>
        <taxon>Pentapetalae</taxon>
        <taxon>rosids</taxon>
        <taxon>malvids</taxon>
        <taxon>Malvales</taxon>
        <taxon>Malvaceae</taxon>
        <taxon>Malvoideae</taxon>
        <taxon>Gossypium</taxon>
    </lineage>
</organism>
<keyword evidence="1" id="KW-1133">Transmembrane helix</keyword>
<keyword evidence="4" id="KW-1185">Reference proteome</keyword>
<dbReference type="Proteomes" id="UP000323506">
    <property type="component" value="Chromosome D05"/>
</dbReference>
<reference evidence="3 4" key="1">
    <citation type="submission" date="2019-06" db="EMBL/GenBank/DDBJ databases">
        <title>WGS assembly of Gossypium darwinii.</title>
        <authorList>
            <person name="Chen Z.J."/>
            <person name="Sreedasyam A."/>
            <person name="Ando A."/>
            <person name="Song Q."/>
            <person name="De L."/>
            <person name="Hulse-Kemp A."/>
            <person name="Ding M."/>
            <person name="Ye W."/>
            <person name="Kirkbride R."/>
            <person name="Jenkins J."/>
            <person name="Plott C."/>
            <person name="Lovell J."/>
            <person name="Lin Y.-M."/>
            <person name="Vaughn R."/>
            <person name="Liu B."/>
            <person name="Li W."/>
            <person name="Simpson S."/>
            <person name="Scheffler B."/>
            <person name="Saski C."/>
            <person name="Grover C."/>
            <person name="Hu G."/>
            <person name="Conover J."/>
            <person name="Carlson J."/>
            <person name="Shu S."/>
            <person name="Boston L."/>
            <person name="Williams M."/>
            <person name="Peterson D."/>
            <person name="Mcgee K."/>
            <person name="Jones D."/>
            <person name="Wendel J."/>
            <person name="Stelly D."/>
            <person name="Grimwood J."/>
            <person name="Schmutz J."/>
        </authorList>
    </citation>
    <scope>NUCLEOTIDE SEQUENCE [LARGE SCALE GENOMIC DNA]</scope>
    <source>
        <strain evidence="3">1808015.09</strain>
    </source>
</reference>
<accession>A0A5D2CLH8</accession>
<evidence type="ECO:0000313" key="3">
    <source>
        <dbReference type="EMBL" id="TYG69042.1"/>
    </source>
</evidence>
<dbReference type="EMBL" id="CM017705">
    <property type="protein sequence ID" value="TYG69038.1"/>
    <property type="molecule type" value="Genomic_DNA"/>
</dbReference>
<sequence length="87" mass="10307">MMTILMAMETSISCSLKKLICLWVRGTDAVLECLLFIFFGVNKVMVKWDCKHNEMKTETSFMHYGFPVKVWIFMAECIWFIVHLWFG</sequence>
<proteinExistence type="predicted"/>
<name>A0A5D2CLH8_GOSDA</name>
<protein>
    <submittedName>
        <fullName evidence="3">Uncharacterized protein</fullName>
    </submittedName>
</protein>
<dbReference type="EMBL" id="CM017705">
    <property type="protein sequence ID" value="TYG69042.1"/>
    <property type="molecule type" value="Genomic_DNA"/>
</dbReference>
<feature type="transmembrane region" description="Helical" evidence="1">
    <location>
        <begin position="20"/>
        <end position="41"/>
    </location>
</feature>
<evidence type="ECO:0000313" key="4">
    <source>
        <dbReference type="Proteomes" id="UP000323506"/>
    </source>
</evidence>
<feature type="transmembrane region" description="Helical" evidence="1">
    <location>
        <begin position="61"/>
        <end position="86"/>
    </location>
</feature>
<gene>
    <name evidence="2" type="ORF">ES288_D05G199200v1</name>
    <name evidence="3" type="ORF">ES288_D05G199500v1</name>
</gene>
<evidence type="ECO:0000313" key="2">
    <source>
        <dbReference type="EMBL" id="TYG69038.1"/>
    </source>
</evidence>